<dbReference type="Proteomes" id="UP001292094">
    <property type="component" value="Unassembled WGS sequence"/>
</dbReference>
<dbReference type="GO" id="GO:0008270">
    <property type="term" value="F:zinc ion binding"/>
    <property type="evidence" value="ECO:0007669"/>
    <property type="project" value="UniProtKB-KW"/>
</dbReference>
<dbReference type="InterPro" id="IPR051061">
    <property type="entry name" value="Zinc_finger_trans_reg"/>
</dbReference>
<organism evidence="12 13">
    <name type="scientific">Petrolisthes manimaculis</name>
    <dbReference type="NCBI Taxonomy" id="1843537"/>
    <lineage>
        <taxon>Eukaryota</taxon>
        <taxon>Metazoa</taxon>
        <taxon>Ecdysozoa</taxon>
        <taxon>Arthropoda</taxon>
        <taxon>Crustacea</taxon>
        <taxon>Multicrustacea</taxon>
        <taxon>Malacostraca</taxon>
        <taxon>Eumalacostraca</taxon>
        <taxon>Eucarida</taxon>
        <taxon>Decapoda</taxon>
        <taxon>Pleocyemata</taxon>
        <taxon>Anomura</taxon>
        <taxon>Galatheoidea</taxon>
        <taxon>Porcellanidae</taxon>
        <taxon>Petrolisthes</taxon>
    </lineage>
</organism>
<gene>
    <name evidence="12" type="ORF">Pmani_023345</name>
    <name evidence="11" type="ORF">Pmani_033163</name>
</gene>
<evidence type="ECO:0000256" key="6">
    <source>
        <dbReference type="ARBA" id="ARBA00023163"/>
    </source>
</evidence>
<feature type="region of interest" description="Disordered" evidence="9">
    <location>
        <begin position="178"/>
        <end position="205"/>
    </location>
</feature>
<dbReference type="PROSITE" id="PS00028">
    <property type="entry name" value="ZINC_FINGER_C2H2_1"/>
    <property type="match status" value="2"/>
</dbReference>
<dbReference type="AlphaFoldDB" id="A0AAE1U3C8"/>
<dbReference type="PROSITE" id="PS50157">
    <property type="entry name" value="ZINC_FINGER_C2H2_2"/>
    <property type="match status" value="1"/>
</dbReference>
<evidence type="ECO:0000313" key="13">
    <source>
        <dbReference type="Proteomes" id="UP001292094"/>
    </source>
</evidence>
<dbReference type="SUPFAM" id="SSF57667">
    <property type="entry name" value="beta-beta-alpha zinc fingers"/>
    <property type="match status" value="2"/>
</dbReference>
<evidence type="ECO:0000256" key="1">
    <source>
        <dbReference type="ARBA" id="ARBA00004123"/>
    </source>
</evidence>
<dbReference type="PANTHER" id="PTHR46179:SF13">
    <property type="entry name" value="C2H2-TYPE DOMAIN-CONTAINING PROTEIN"/>
    <property type="match status" value="1"/>
</dbReference>
<comment type="subcellular location">
    <subcellularLocation>
        <location evidence="1">Nucleus</location>
    </subcellularLocation>
</comment>
<dbReference type="GO" id="GO:0005634">
    <property type="term" value="C:nucleus"/>
    <property type="evidence" value="ECO:0007669"/>
    <property type="project" value="UniProtKB-SubCell"/>
</dbReference>
<keyword evidence="13" id="KW-1185">Reference proteome</keyword>
<dbReference type="PANTHER" id="PTHR46179">
    <property type="entry name" value="ZINC FINGER PROTEIN"/>
    <property type="match status" value="1"/>
</dbReference>
<evidence type="ECO:0000256" key="9">
    <source>
        <dbReference type="SAM" id="MobiDB-lite"/>
    </source>
</evidence>
<keyword evidence="4" id="KW-0862">Zinc</keyword>
<dbReference type="InterPro" id="IPR013087">
    <property type="entry name" value="Znf_C2H2_type"/>
</dbReference>
<dbReference type="EMBL" id="JAWZYT010002395">
    <property type="protein sequence ID" value="KAK4304715.1"/>
    <property type="molecule type" value="Genomic_DNA"/>
</dbReference>
<dbReference type="GO" id="GO:0006357">
    <property type="term" value="P:regulation of transcription by RNA polymerase II"/>
    <property type="evidence" value="ECO:0007669"/>
    <property type="project" value="TreeGrafter"/>
</dbReference>
<protein>
    <recommendedName>
        <fullName evidence="10">C2H2-type domain-containing protein</fullName>
    </recommendedName>
</protein>
<evidence type="ECO:0000313" key="12">
    <source>
        <dbReference type="EMBL" id="KAK4304715.1"/>
    </source>
</evidence>
<comment type="caution">
    <text evidence="12">The sequence shown here is derived from an EMBL/GenBank/DDBJ whole genome shotgun (WGS) entry which is preliminary data.</text>
</comment>
<evidence type="ECO:0000256" key="5">
    <source>
        <dbReference type="ARBA" id="ARBA00023015"/>
    </source>
</evidence>
<keyword evidence="5" id="KW-0805">Transcription regulation</keyword>
<reference evidence="12" key="1">
    <citation type="submission" date="2023-11" db="EMBL/GenBank/DDBJ databases">
        <title>Genome assemblies of two species of porcelain crab, Petrolisthes cinctipes and Petrolisthes manimaculis (Anomura: Porcellanidae).</title>
        <authorList>
            <person name="Angst P."/>
        </authorList>
    </citation>
    <scope>NUCLEOTIDE SEQUENCE</scope>
    <source>
        <strain evidence="12">PB745_02</strain>
        <tissue evidence="12">Gill</tissue>
    </source>
</reference>
<sequence>MISNLQNLYKHIRTIHQRQVSRCDYCGSVFRNAESARKHVLKMHRNDLSYGCGLSRLEPVVSSTWAVTTCGHPVFNELLCGDGGYGGKKAVPTPCPVCGKVLSNAYNMRVHLETHQNIAYKCIICGIITRTRDTMRKHLSNVHKLRNVELKNSFKKITGKQQSTSTSVADTTTLTSTTAATTPTKTSTSKLASSPSDLKHSWVSSPIPEADTGNTSFLSMDTFGALNLAKGNNLASIVNKLSQKQ</sequence>
<evidence type="ECO:0000256" key="4">
    <source>
        <dbReference type="ARBA" id="ARBA00022833"/>
    </source>
</evidence>
<keyword evidence="7" id="KW-0539">Nucleus</keyword>
<evidence type="ECO:0000256" key="8">
    <source>
        <dbReference type="PROSITE-ProRule" id="PRU00042"/>
    </source>
</evidence>
<feature type="domain" description="C2H2-type" evidence="10">
    <location>
        <begin position="93"/>
        <end position="115"/>
    </location>
</feature>
<name>A0AAE1U3C8_9EUCA</name>
<dbReference type="SMART" id="SM00355">
    <property type="entry name" value="ZnF_C2H2"/>
    <property type="match status" value="3"/>
</dbReference>
<evidence type="ECO:0000256" key="2">
    <source>
        <dbReference type="ARBA" id="ARBA00022723"/>
    </source>
</evidence>
<evidence type="ECO:0000256" key="3">
    <source>
        <dbReference type="ARBA" id="ARBA00022771"/>
    </source>
</evidence>
<evidence type="ECO:0000313" key="11">
    <source>
        <dbReference type="EMBL" id="KAK4294186.1"/>
    </source>
</evidence>
<accession>A0AAE1U3C8</accession>
<keyword evidence="6" id="KW-0804">Transcription</keyword>
<dbReference type="InterPro" id="IPR036236">
    <property type="entry name" value="Znf_C2H2_sf"/>
</dbReference>
<dbReference type="Gene3D" id="3.30.160.60">
    <property type="entry name" value="Classic Zinc Finger"/>
    <property type="match status" value="2"/>
</dbReference>
<evidence type="ECO:0000256" key="7">
    <source>
        <dbReference type="ARBA" id="ARBA00023242"/>
    </source>
</evidence>
<proteinExistence type="predicted"/>
<dbReference type="Pfam" id="PF00096">
    <property type="entry name" value="zf-C2H2"/>
    <property type="match status" value="2"/>
</dbReference>
<evidence type="ECO:0000259" key="10">
    <source>
        <dbReference type="PROSITE" id="PS50157"/>
    </source>
</evidence>
<keyword evidence="2" id="KW-0479">Metal-binding</keyword>
<keyword evidence="3 8" id="KW-0863">Zinc-finger</keyword>
<feature type="compositionally biased region" description="Low complexity" evidence="9">
    <location>
        <begin position="178"/>
        <end position="196"/>
    </location>
</feature>
<dbReference type="EMBL" id="JAWZYT010004344">
    <property type="protein sequence ID" value="KAK4294186.1"/>
    <property type="molecule type" value="Genomic_DNA"/>
</dbReference>